<dbReference type="AlphaFoldDB" id="A0A2Z7CP05"/>
<evidence type="ECO:0008006" key="3">
    <source>
        <dbReference type="Google" id="ProtNLM"/>
    </source>
</evidence>
<accession>A0A2Z7CP05</accession>
<name>A0A2Z7CP05_9LAMI</name>
<dbReference type="Proteomes" id="UP000250235">
    <property type="component" value="Unassembled WGS sequence"/>
</dbReference>
<sequence>MTFIGRFRLLPCWQLVPGSDRFRKENGTSRVQISGQSTRSVLGKCVYLVTLAMSLFDLQDVCIAIGSLATLDLPMIVDLIGIYGLKGPYRTLTTTDWFLQALSVIPRRSWGDVARRFTMIRWADSKANSRHPPSLSHAVAAAAAVFAGKLVSDQLDVENPFVLISSGLLVQPDEGVSDLVVDQIGVTTAIYREEPGS</sequence>
<evidence type="ECO:0000313" key="2">
    <source>
        <dbReference type="Proteomes" id="UP000250235"/>
    </source>
</evidence>
<gene>
    <name evidence="1" type="ORF">F511_27690</name>
</gene>
<reference evidence="1 2" key="1">
    <citation type="journal article" date="2015" name="Proc. Natl. Acad. Sci. U.S.A.">
        <title>The resurrection genome of Boea hygrometrica: A blueprint for survival of dehydration.</title>
        <authorList>
            <person name="Xiao L."/>
            <person name="Yang G."/>
            <person name="Zhang L."/>
            <person name="Yang X."/>
            <person name="Zhao S."/>
            <person name="Ji Z."/>
            <person name="Zhou Q."/>
            <person name="Hu M."/>
            <person name="Wang Y."/>
            <person name="Chen M."/>
            <person name="Xu Y."/>
            <person name="Jin H."/>
            <person name="Xiao X."/>
            <person name="Hu G."/>
            <person name="Bao F."/>
            <person name="Hu Y."/>
            <person name="Wan P."/>
            <person name="Li L."/>
            <person name="Deng X."/>
            <person name="Kuang T."/>
            <person name="Xiang C."/>
            <person name="Zhu J.K."/>
            <person name="Oliver M.J."/>
            <person name="He Y."/>
        </authorList>
    </citation>
    <scope>NUCLEOTIDE SEQUENCE [LARGE SCALE GENOMIC DNA]</scope>
    <source>
        <strain evidence="2">cv. XS01</strain>
    </source>
</reference>
<evidence type="ECO:0000313" key="1">
    <source>
        <dbReference type="EMBL" id="KZV48105.1"/>
    </source>
</evidence>
<protein>
    <recommendedName>
        <fullName evidence="3">Acyl-CoA dehydrogenase-related protein</fullName>
    </recommendedName>
</protein>
<keyword evidence="2" id="KW-1185">Reference proteome</keyword>
<proteinExistence type="predicted"/>
<dbReference type="EMBL" id="KQ994492">
    <property type="protein sequence ID" value="KZV48105.1"/>
    <property type="molecule type" value="Genomic_DNA"/>
</dbReference>
<organism evidence="1 2">
    <name type="scientific">Dorcoceras hygrometricum</name>
    <dbReference type="NCBI Taxonomy" id="472368"/>
    <lineage>
        <taxon>Eukaryota</taxon>
        <taxon>Viridiplantae</taxon>
        <taxon>Streptophyta</taxon>
        <taxon>Embryophyta</taxon>
        <taxon>Tracheophyta</taxon>
        <taxon>Spermatophyta</taxon>
        <taxon>Magnoliopsida</taxon>
        <taxon>eudicotyledons</taxon>
        <taxon>Gunneridae</taxon>
        <taxon>Pentapetalae</taxon>
        <taxon>asterids</taxon>
        <taxon>lamiids</taxon>
        <taxon>Lamiales</taxon>
        <taxon>Gesneriaceae</taxon>
        <taxon>Didymocarpoideae</taxon>
        <taxon>Trichosporeae</taxon>
        <taxon>Loxocarpinae</taxon>
        <taxon>Dorcoceras</taxon>
    </lineage>
</organism>